<evidence type="ECO:0000259" key="1">
    <source>
        <dbReference type="Pfam" id="PF13166"/>
    </source>
</evidence>
<dbReference type="Proteomes" id="UP000231857">
    <property type="component" value="Unassembled WGS sequence"/>
</dbReference>
<gene>
    <name evidence="2" type="ORF">CH363_19150</name>
</gene>
<dbReference type="PANTHER" id="PTHR32182:SF22">
    <property type="entry name" value="ATP-DEPENDENT ENDONUCLEASE, OLD FAMILY-RELATED"/>
    <property type="match status" value="1"/>
</dbReference>
<protein>
    <recommendedName>
        <fullName evidence="1">Protein CR006 P-loop domain-containing protein</fullName>
    </recommendedName>
</protein>
<dbReference type="EMBL" id="NPEI01000020">
    <property type="protein sequence ID" value="PKA14319.1"/>
    <property type="molecule type" value="Genomic_DNA"/>
</dbReference>
<accession>A0ABX4PEX6</accession>
<dbReference type="SUPFAM" id="SSF52540">
    <property type="entry name" value="P-loop containing nucleoside triphosphate hydrolases"/>
    <property type="match status" value="1"/>
</dbReference>
<dbReference type="InterPro" id="IPR027417">
    <property type="entry name" value="P-loop_NTPase"/>
</dbReference>
<dbReference type="InterPro" id="IPR026866">
    <property type="entry name" value="CR006_AAA"/>
</dbReference>
<dbReference type="Gene3D" id="3.40.50.300">
    <property type="entry name" value="P-loop containing nucleotide triphosphate hydrolases"/>
    <property type="match status" value="2"/>
</dbReference>
<feature type="domain" description="Protein CR006 P-loop" evidence="1">
    <location>
        <begin position="10"/>
        <end position="711"/>
    </location>
</feature>
<evidence type="ECO:0000313" key="3">
    <source>
        <dbReference type="Proteomes" id="UP000231857"/>
    </source>
</evidence>
<dbReference type="RefSeq" id="WP_100725293.1">
    <property type="nucleotide sequence ID" value="NZ_NPEG01000022.1"/>
</dbReference>
<sequence>MIESVEIKKIASYDEHGITLNNLKSINYIYGANGSGKTSISKVLRKPENYSDSRINWKGGVSIQTLVYNKEFIDENFYQDENVKGIFTLGEESQEKREQINLKKKEIDDLSQGNINLEASLKLKKEELDSIESQFEEKCWILKQQYDSDFKPGFKGVRNSKTEFKEKFLQEINNPDILLTREQIVETAQTVFSNSLEKVNLFNSFDVNALSVLEKDLIFEKVIVGKDNIQIANVINKLKISDWVKAGHVHLKSSEGICPFCQQKIPEDLPKQLEDYFDESYNTQINQVESLSKSYKSQYSLISSFVTDILNGNSSYLKLDSIDQQKKLLESKIQTNLILIDKKTSEPSSIVKIKSIAEEISLINIEIDIGNAAIKKHNSLIDNITEEKRKLISQIWRFIVETGKDNHSEYLGNKENVSKAISGISSRIADSKAKIDALSEEIRNIESQITSITPTITVMNRILNSFGFENFRFDVAEEAGQYKIIRPSGESAKDTLSEGEKTFITFLYFYHLLSGSVEKDSITVDRIIVFDDPVSSLDSNILFIVSNLIRSVIEQVRSTSLVKQVFILTHNIYFHKEVTFNKNRAGSDRLTDETFWLLRKKEQKSSIEICEKNPIKTSYELLWHELQKAIDEQSNTLQNIMRRIIENYFKILARVGDDELINKFEPDEKILCRSLFSWVNDGSHIINEDLFVQYSPELNEKYLEVFKKIFKLTDQEGHYNMMMSGIH</sequence>
<proteinExistence type="predicted"/>
<organism evidence="2 3">
    <name type="scientific">Leptospira haakeii</name>
    <dbReference type="NCBI Taxonomy" id="2023198"/>
    <lineage>
        <taxon>Bacteria</taxon>
        <taxon>Pseudomonadati</taxon>
        <taxon>Spirochaetota</taxon>
        <taxon>Spirochaetia</taxon>
        <taxon>Leptospirales</taxon>
        <taxon>Leptospiraceae</taxon>
        <taxon>Leptospira</taxon>
    </lineage>
</organism>
<comment type="caution">
    <text evidence="2">The sequence shown here is derived from an EMBL/GenBank/DDBJ whole genome shotgun (WGS) entry which is preliminary data.</text>
</comment>
<name>A0ABX4PEX6_9LEPT</name>
<dbReference type="Pfam" id="PF13166">
    <property type="entry name" value="AAA_13"/>
    <property type="match status" value="1"/>
</dbReference>
<dbReference type="PANTHER" id="PTHR32182">
    <property type="entry name" value="DNA REPLICATION AND REPAIR PROTEIN RECF"/>
    <property type="match status" value="1"/>
</dbReference>
<reference evidence="2 3" key="1">
    <citation type="submission" date="2017-07" db="EMBL/GenBank/DDBJ databases">
        <title>Leptospira spp. isolated from tropical soils.</title>
        <authorList>
            <person name="Thibeaux R."/>
            <person name="Iraola G."/>
            <person name="Ferres I."/>
            <person name="Bierque E."/>
            <person name="Girault D."/>
            <person name="Soupe-Gilbert M.-E."/>
            <person name="Picardeau M."/>
            <person name="Goarant C."/>
        </authorList>
    </citation>
    <scope>NUCLEOTIDE SEQUENCE [LARGE SCALE GENOMIC DNA]</scope>
    <source>
        <strain evidence="2 3">ATI7-C-A2</strain>
    </source>
</reference>
<evidence type="ECO:0000313" key="2">
    <source>
        <dbReference type="EMBL" id="PKA14319.1"/>
    </source>
</evidence>
<keyword evidence="3" id="KW-1185">Reference proteome</keyword>